<dbReference type="Pfam" id="PF02812">
    <property type="entry name" value="ELFV_dehydrog_N"/>
    <property type="match status" value="1"/>
</dbReference>
<dbReference type="GO" id="GO:0000166">
    <property type="term" value="F:nucleotide binding"/>
    <property type="evidence" value="ECO:0007669"/>
    <property type="project" value="UniProtKB-KW"/>
</dbReference>
<dbReference type="PANTHER" id="PTHR42722:SF1">
    <property type="entry name" value="VALINE DEHYDROGENASE"/>
    <property type="match status" value="1"/>
</dbReference>
<evidence type="ECO:0000256" key="4">
    <source>
        <dbReference type="PIRSR" id="PIRSR000188-1"/>
    </source>
</evidence>
<dbReference type="InterPro" id="IPR016211">
    <property type="entry name" value="Glu/Phe/Leu/Val/Trp_DH_bac/arc"/>
</dbReference>
<sequence length="357" mass="36729">MTHAVTRTDGLEIEQLAVPGFEDVRLAAGPFTGLRSIVAIHDTTLGPALGGTRFFPYADADAALHDVRRLSEGMTHKAAAAGLALGGGKAVIIGDPAVLKSPDLLRAYGRFVDSFGGRYITAADIGTNSDDLDVIGETTSHVVGRTVAAGGLGDSGHSTALGVFVSMRAAAEVVLDRSLQDLTIGVEGIGKVGLELVGLLHAAGAKVVVTDPAEAARRRAVAAYPDVEVVDDVLEVFLDVYAPCALGATVTSGVARELSARIVCGAANNQLVAPEAEYRMAERGIVWVPDFVANAGGLIQVAAERAGAALDGARARIHQLGETVTDILERAAAEAVTPGEAAQRIVADRLAGSITRD</sequence>
<name>A0A1I5TKI6_9ACTN</name>
<feature type="active site" description="Proton donor/acceptor" evidence="4">
    <location>
        <position position="89"/>
    </location>
</feature>
<dbReference type="InterPro" id="IPR036291">
    <property type="entry name" value="NAD(P)-bd_dom_sf"/>
</dbReference>
<organism evidence="8 9">
    <name type="scientific">Actinomadura madurae</name>
    <dbReference type="NCBI Taxonomy" id="1993"/>
    <lineage>
        <taxon>Bacteria</taxon>
        <taxon>Bacillati</taxon>
        <taxon>Actinomycetota</taxon>
        <taxon>Actinomycetes</taxon>
        <taxon>Streptosporangiales</taxon>
        <taxon>Thermomonosporaceae</taxon>
        <taxon>Actinomadura</taxon>
    </lineage>
</organism>
<evidence type="ECO:0000256" key="5">
    <source>
        <dbReference type="PIRSR" id="PIRSR000188-2"/>
    </source>
</evidence>
<dbReference type="eggNOG" id="COG0334">
    <property type="taxonomic scope" value="Bacteria"/>
</dbReference>
<dbReference type="PRINTS" id="PR00082">
    <property type="entry name" value="GLFDHDRGNASE"/>
</dbReference>
<dbReference type="EMBL" id="FOVH01000018">
    <property type="protein sequence ID" value="SFP83488.1"/>
    <property type="molecule type" value="Genomic_DNA"/>
</dbReference>
<evidence type="ECO:0000256" key="3">
    <source>
        <dbReference type="ARBA" id="ARBA00023027"/>
    </source>
</evidence>
<dbReference type="SMART" id="SM00839">
    <property type="entry name" value="ELFV_dehydrog"/>
    <property type="match status" value="1"/>
</dbReference>
<keyword evidence="3 5" id="KW-0520">NAD</keyword>
<dbReference type="InterPro" id="IPR033524">
    <property type="entry name" value="Glu/Leu/Phe/Val_DH_AS"/>
</dbReference>
<dbReference type="GO" id="GO:0006520">
    <property type="term" value="P:amino acid metabolic process"/>
    <property type="evidence" value="ECO:0007669"/>
    <property type="project" value="InterPro"/>
</dbReference>
<dbReference type="PANTHER" id="PTHR42722">
    <property type="entry name" value="LEUCINE DEHYDROGENASE"/>
    <property type="match status" value="1"/>
</dbReference>
<dbReference type="Proteomes" id="UP000183413">
    <property type="component" value="Unassembled WGS sequence"/>
</dbReference>
<accession>A0A1I5TKI6</accession>
<dbReference type="GO" id="GO:0016639">
    <property type="term" value="F:oxidoreductase activity, acting on the CH-NH2 group of donors, NAD or NADP as acceptor"/>
    <property type="evidence" value="ECO:0007669"/>
    <property type="project" value="InterPro"/>
</dbReference>
<dbReference type="InterPro" id="IPR046346">
    <property type="entry name" value="Aminoacid_DH-like_N_sf"/>
</dbReference>
<dbReference type="Gene3D" id="3.40.50.720">
    <property type="entry name" value="NAD(P)-binding Rossmann-like Domain"/>
    <property type="match status" value="1"/>
</dbReference>
<dbReference type="Gene3D" id="3.40.50.10860">
    <property type="entry name" value="Leucine Dehydrogenase, chain A, domain 1"/>
    <property type="match status" value="1"/>
</dbReference>
<dbReference type="PROSITE" id="PS00074">
    <property type="entry name" value="GLFV_DEHYDROGENASE"/>
    <property type="match status" value="1"/>
</dbReference>
<proteinExistence type="inferred from homology"/>
<dbReference type="InterPro" id="IPR006097">
    <property type="entry name" value="Glu/Leu/Phe/Val/Trp_DH_dimer"/>
</dbReference>
<keyword evidence="5" id="KW-0547">Nucleotide-binding</keyword>
<dbReference type="InterPro" id="IPR006095">
    <property type="entry name" value="Glu/Leu/Phe/Val/Trp_DH"/>
</dbReference>
<dbReference type="InterPro" id="IPR006096">
    <property type="entry name" value="Glu/Leu/Phe/Val/Trp_DH_C"/>
</dbReference>
<evidence type="ECO:0000259" key="7">
    <source>
        <dbReference type="SMART" id="SM00839"/>
    </source>
</evidence>
<comment type="similarity">
    <text evidence="1 6">Belongs to the Glu/Leu/Phe/Val dehydrogenases family.</text>
</comment>
<dbReference type="AlphaFoldDB" id="A0A1I5TKI6"/>
<reference evidence="8 9" key="1">
    <citation type="submission" date="2016-10" db="EMBL/GenBank/DDBJ databases">
        <authorList>
            <person name="de Groot N.N."/>
        </authorList>
    </citation>
    <scope>NUCLEOTIDE SEQUENCE [LARGE SCALE GENOMIC DNA]</scope>
    <source>
        <strain evidence="8 9">DSM 43067</strain>
    </source>
</reference>
<dbReference type="OrthoDB" id="9803297at2"/>
<protein>
    <submittedName>
        <fullName evidence="8">Valine dehydrogenase (NAD+)</fullName>
    </submittedName>
</protein>
<dbReference type="PIRSF" id="PIRSF000188">
    <property type="entry name" value="Phe_leu_dh"/>
    <property type="match status" value="1"/>
</dbReference>
<evidence type="ECO:0000256" key="1">
    <source>
        <dbReference type="ARBA" id="ARBA00006382"/>
    </source>
</evidence>
<evidence type="ECO:0000313" key="9">
    <source>
        <dbReference type="Proteomes" id="UP000183413"/>
    </source>
</evidence>
<dbReference type="InParanoid" id="A0A1I5TKI6"/>
<keyword evidence="2 6" id="KW-0560">Oxidoreductase</keyword>
<dbReference type="STRING" id="1993.SAMN04489713_11828"/>
<evidence type="ECO:0000313" key="8">
    <source>
        <dbReference type="EMBL" id="SFP83488.1"/>
    </source>
</evidence>
<keyword evidence="9" id="KW-1185">Reference proteome</keyword>
<gene>
    <name evidence="8" type="ORF">SAMN04489713_11828</name>
</gene>
<dbReference type="RefSeq" id="WP_075023948.1">
    <property type="nucleotide sequence ID" value="NZ_FOVH01000018.1"/>
</dbReference>
<feature type="binding site" evidence="5">
    <location>
        <begin position="188"/>
        <end position="193"/>
    </location>
    <ligand>
        <name>NAD(+)</name>
        <dbReference type="ChEBI" id="CHEBI:57540"/>
    </ligand>
</feature>
<dbReference type="Pfam" id="PF00208">
    <property type="entry name" value="ELFV_dehydrog"/>
    <property type="match status" value="1"/>
</dbReference>
<dbReference type="SUPFAM" id="SSF53223">
    <property type="entry name" value="Aminoacid dehydrogenase-like, N-terminal domain"/>
    <property type="match status" value="1"/>
</dbReference>
<dbReference type="SUPFAM" id="SSF51735">
    <property type="entry name" value="NAD(P)-binding Rossmann-fold domains"/>
    <property type="match status" value="1"/>
</dbReference>
<feature type="domain" description="Glutamate/phenylalanine/leucine/valine/L-tryptophan dehydrogenase C-terminal" evidence="7">
    <location>
        <begin position="156"/>
        <end position="357"/>
    </location>
</feature>
<evidence type="ECO:0000256" key="2">
    <source>
        <dbReference type="ARBA" id="ARBA00023002"/>
    </source>
</evidence>
<evidence type="ECO:0000256" key="6">
    <source>
        <dbReference type="RuleBase" id="RU004417"/>
    </source>
</evidence>